<organism evidence="10 11">
    <name type="scientific">Atta cephalotes</name>
    <name type="common">Leafcutter ant</name>
    <dbReference type="NCBI Taxonomy" id="12957"/>
    <lineage>
        <taxon>Eukaryota</taxon>
        <taxon>Metazoa</taxon>
        <taxon>Ecdysozoa</taxon>
        <taxon>Arthropoda</taxon>
        <taxon>Hexapoda</taxon>
        <taxon>Insecta</taxon>
        <taxon>Pterygota</taxon>
        <taxon>Neoptera</taxon>
        <taxon>Endopterygota</taxon>
        <taxon>Hymenoptera</taxon>
        <taxon>Apocrita</taxon>
        <taxon>Aculeata</taxon>
        <taxon>Formicoidea</taxon>
        <taxon>Formicidae</taxon>
        <taxon>Myrmicinae</taxon>
        <taxon>Atta</taxon>
    </lineage>
</organism>
<evidence type="ECO:0000256" key="7">
    <source>
        <dbReference type="ARBA" id="ARBA00023273"/>
    </source>
</evidence>
<dbReference type="PANTHER" id="PTHR18879">
    <property type="entry name" value="CENTROSOMAL PROTEIN OF 290 KDA"/>
    <property type="match status" value="1"/>
</dbReference>
<keyword evidence="3" id="KW-0963">Cytoplasm</keyword>
<evidence type="ECO:0000256" key="4">
    <source>
        <dbReference type="ARBA" id="ARBA00022794"/>
    </source>
</evidence>
<dbReference type="GO" id="GO:0005813">
    <property type="term" value="C:centrosome"/>
    <property type="evidence" value="ECO:0007669"/>
    <property type="project" value="UniProtKB-SubCell"/>
</dbReference>
<accession>A0A158NCX3</accession>
<evidence type="ECO:0000313" key="10">
    <source>
        <dbReference type="EnsemblMetazoa" id="XP_012055381.1"/>
    </source>
</evidence>
<evidence type="ECO:0000256" key="1">
    <source>
        <dbReference type="ARBA" id="ARBA00004120"/>
    </source>
</evidence>
<dbReference type="eggNOG" id="ENOG502QPW2">
    <property type="taxonomic scope" value="Eukaryota"/>
</dbReference>
<keyword evidence="4" id="KW-0970">Cilium biogenesis/degradation</keyword>
<reference evidence="11" key="1">
    <citation type="journal article" date="2011" name="PLoS Genet.">
        <title>The genome sequence of the leaf-cutter ant Atta cephalotes reveals insights into its obligate symbiotic lifestyle.</title>
        <authorList>
            <person name="Suen G."/>
            <person name="Teiling C."/>
            <person name="Li L."/>
            <person name="Holt C."/>
            <person name="Abouheif E."/>
            <person name="Bornberg-Bauer E."/>
            <person name="Bouffard P."/>
            <person name="Caldera E.J."/>
            <person name="Cash E."/>
            <person name="Cavanaugh A."/>
            <person name="Denas O."/>
            <person name="Elhaik E."/>
            <person name="Fave M.J."/>
            <person name="Gadau J."/>
            <person name="Gibson J.D."/>
            <person name="Graur D."/>
            <person name="Grubbs K.J."/>
            <person name="Hagen D.E."/>
            <person name="Harkins T.T."/>
            <person name="Helmkampf M."/>
            <person name="Hu H."/>
            <person name="Johnson B.R."/>
            <person name="Kim J."/>
            <person name="Marsh S.E."/>
            <person name="Moeller J.A."/>
            <person name="Munoz-Torres M.C."/>
            <person name="Murphy M.C."/>
            <person name="Naughton M.C."/>
            <person name="Nigam S."/>
            <person name="Overson R."/>
            <person name="Rajakumar R."/>
            <person name="Reese J.T."/>
            <person name="Scott J.J."/>
            <person name="Smith C.R."/>
            <person name="Tao S."/>
            <person name="Tsutsui N.D."/>
            <person name="Viljakainen L."/>
            <person name="Wissler L."/>
            <person name="Yandell M.D."/>
            <person name="Zimmer F."/>
            <person name="Taylor J."/>
            <person name="Slater S.C."/>
            <person name="Clifton S.W."/>
            <person name="Warren W.C."/>
            <person name="Elsik C.G."/>
            <person name="Smith C.D."/>
            <person name="Weinstock G.M."/>
            <person name="Gerardo N.M."/>
            <person name="Currie C.R."/>
        </authorList>
    </citation>
    <scope>NUCLEOTIDE SEQUENCE [LARGE SCALE GENOMIC DNA]</scope>
</reference>
<dbReference type="GO" id="GO:0030030">
    <property type="term" value="P:cell projection organization"/>
    <property type="evidence" value="ECO:0007669"/>
    <property type="project" value="UniProtKB-KW"/>
</dbReference>
<feature type="coiled-coil region" evidence="8">
    <location>
        <begin position="737"/>
        <end position="960"/>
    </location>
</feature>
<feature type="coiled-coil region" evidence="8">
    <location>
        <begin position="81"/>
        <end position="115"/>
    </location>
</feature>
<keyword evidence="5 8" id="KW-0175">Coiled coil</keyword>
<evidence type="ECO:0000256" key="6">
    <source>
        <dbReference type="ARBA" id="ARBA00023212"/>
    </source>
</evidence>
<keyword evidence="6" id="KW-0206">Cytoskeleton</keyword>
<dbReference type="KEGG" id="acep:105618455"/>
<proteinExistence type="predicted"/>
<evidence type="ECO:0000256" key="2">
    <source>
        <dbReference type="ARBA" id="ARBA00004300"/>
    </source>
</evidence>
<reference evidence="10" key="2">
    <citation type="submission" date="2016-04" db="UniProtKB">
        <authorList>
            <consortium name="EnsemblMetazoa"/>
        </authorList>
    </citation>
    <scope>IDENTIFICATION</scope>
</reference>
<dbReference type="InParanoid" id="A0A158NCX3"/>
<dbReference type="OMA" id="DANNKCA"/>
<dbReference type="EnsemblMetazoa" id="XM_012199991.1">
    <property type="protein sequence ID" value="XP_012055381.1"/>
    <property type="gene ID" value="LOC105618455"/>
</dbReference>
<gene>
    <name evidence="10" type="primary">105618455</name>
</gene>
<evidence type="ECO:0000256" key="3">
    <source>
        <dbReference type="ARBA" id="ARBA00022490"/>
    </source>
</evidence>
<dbReference type="EMBL" id="ADTU01012030">
    <property type="status" value="NOT_ANNOTATED_CDS"/>
    <property type="molecule type" value="Genomic_DNA"/>
</dbReference>
<keyword evidence="11" id="KW-1185">Reference proteome</keyword>
<feature type="region of interest" description="Disordered" evidence="9">
    <location>
        <begin position="634"/>
        <end position="660"/>
    </location>
</feature>
<dbReference type="OrthoDB" id="7631731at2759"/>
<dbReference type="PANTHER" id="PTHR18879:SF20">
    <property type="entry name" value="CENTROSOMAL PROTEIN OF 290 KDA"/>
    <property type="match status" value="1"/>
</dbReference>
<name>A0A158NCX3_ATTCE</name>
<feature type="coiled-coil region" evidence="8">
    <location>
        <begin position="545"/>
        <end position="600"/>
    </location>
</feature>
<feature type="coiled-coil region" evidence="8">
    <location>
        <begin position="454"/>
        <end position="488"/>
    </location>
</feature>
<protein>
    <submittedName>
        <fullName evidence="10">Uncharacterized protein</fullName>
    </submittedName>
</protein>
<dbReference type="Proteomes" id="UP000005205">
    <property type="component" value="Unassembled WGS sequence"/>
</dbReference>
<evidence type="ECO:0000256" key="9">
    <source>
        <dbReference type="SAM" id="MobiDB-lite"/>
    </source>
</evidence>
<sequence length="1344" mass="155595">MNGKYLDDYLSVVAIDVAVEEKTRIARIAVATLHKLHNVMLQMKDWRDDSAKLKSNIWRMKMALRADDKNENDNQQIDPLIVHQRTEISRLEQANDALENEVTSLKCALTKTEEDIMRITNSEIGDKIAILENEFLSERERMNDEILCLKERLKEVDESETSVMLKQLRDELNEFAKGDRTIEIIFANAIGKTVEMIIGLSEELVNVSENLYRFKTRNRNLRLKLDRSRAMLRSRCGKSAEYQKRIGELNNLAEQLMGEMGRLKVIRENANYSESSDATDIPDVVRHVERLMNDLRNNLKSDREAMIAAGDPDCLKYMKKVVNLKVNLKVLSVELRRSNVPIDKRLCENLQYEKCLETASSLNDFLQEIDNEIEKLKIKPMNKYCKIGGISSSQYMIKVMELEDIVRKSIAIIAILKQALPEVINTNEKITEILEDLIEQLCSKIKELEIFDDRANLRDRIEQLEAMLMYLKSELLEKNERINALNDEHASIGLTSKRDREKYEKIIADIREVNETLRGDVEKGKQEILELSLKHDHSERRVAEMQLMKVEIDAAKKELQNLHDDKEMLLGETERMRNVLEEKDEEIENIITQKNVLKAVLRAETEDLKTKLGIASDENVKLRSIIEGLGKQEERERLGKLKSSEKENGGKERDNGEDRAQNLRDELEYLKAESNEPKINLDKADKRIGYLKCASDEDIEDKAESENKISYLEPNEQSLTYRLNVPINASEETSGKFNRVIAEYKASKNKVKQLQNEKEQLEEELSKLRSEKELLDRSMSDANNKCAVLQDQVNKFKSERNGLREKISEHEATAENLKFELERARAELEDAVVNMARLQSENSKAIGDLDTLSLRNTETEDRVRMLLTEKNEFATRINELNDENVALREQLNKASEENEYFSMKLNKSRVENDKAKAENALLQATYDAREKDNVELRKERDDAKGRINEIANKCRALDNQLKIQRMKYEALRLTAATLHDENNDRKNYLKKIDMQHPFVTRFATHNEIKQKQNCSDTARTSIKVEIGERRDDGTEVKVESDTRVGHKNKAVIKDESKGELERSKSENNSLKLEQANLKSKNSEVTLKLVEGRSENAVPVWIKVSDDDEISGSTLKKFENANIWHEKEISNYSNYFNNPDISKDSERTATFDIDQLEVENRALKMKGISCSSRNSCLMDDGKFARATDEIQALKLELMYLRDEKATLKSQFEIFREELNALKSERMALKDELAASRKSNFDLRLTVNDLRSVNEKLKEINVRLENRSQDTSKRMNKYTTQISEISDKKLKNNYENELSDYLKKYISTGKNLRITNRRNRFDRISPKNPGLQSVEENLQHIEGQKY</sequence>
<evidence type="ECO:0000256" key="8">
    <source>
        <dbReference type="SAM" id="Coils"/>
    </source>
</evidence>
<dbReference type="InterPro" id="IPR026201">
    <property type="entry name" value="Cep290"/>
</dbReference>
<feature type="coiled-coil region" evidence="8">
    <location>
        <begin position="1182"/>
        <end position="1272"/>
    </location>
</feature>
<dbReference type="STRING" id="12957.A0A158NCX3"/>
<comment type="subcellular location">
    <subcellularLocation>
        <location evidence="1">Cytoplasm</location>
        <location evidence="1">Cytoskeleton</location>
        <location evidence="1">Cilium basal body</location>
    </subcellularLocation>
    <subcellularLocation>
        <location evidence="2">Cytoplasm</location>
        <location evidence="2">Cytoskeleton</location>
        <location evidence="2">Microtubule organizing center</location>
        <location evidence="2">Centrosome</location>
    </subcellularLocation>
</comment>
<evidence type="ECO:0000256" key="5">
    <source>
        <dbReference type="ARBA" id="ARBA00023054"/>
    </source>
</evidence>
<feature type="coiled-coil region" evidence="8">
    <location>
        <begin position="1053"/>
        <end position="1080"/>
    </location>
</feature>
<keyword evidence="7" id="KW-0966">Cell projection</keyword>
<evidence type="ECO:0000313" key="11">
    <source>
        <dbReference type="Proteomes" id="UP000005205"/>
    </source>
</evidence>